<gene>
    <name evidence="1" type="ORF">UFOPK1711_01395</name>
</gene>
<accession>A0A6J6F662</accession>
<name>A0A6J6F662_9ZZZZ</name>
<dbReference type="SUPFAM" id="SSF52096">
    <property type="entry name" value="ClpP/crotonase"/>
    <property type="match status" value="1"/>
</dbReference>
<dbReference type="InterPro" id="IPR029045">
    <property type="entry name" value="ClpP/crotonase-like_dom_sf"/>
</dbReference>
<reference evidence="1" key="1">
    <citation type="submission" date="2020-05" db="EMBL/GenBank/DDBJ databases">
        <authorList>
            <person name="Chiriac C."/>
            <person name="Salcher M."/>
            <person name="Ghai R."/>
            <person name="Kavagutti S V."/>
        </authorList>
    </citation>
    <scope>NUCLEOTIDE SEQUENCE</scope>
</reference>
<dbReference type="AlphaFoldDB" id="A0A6J6F662"/>
<proteinExistence type="predicted"/>
<dbReference type="GO" id="GO:0005777">
    <property type="term" value="C:peroxisome"/>
    <property type="evidence" value="ECO:0007669"/>
    <property type="project" value="TreeGrafter"/>
</dbReference>
<dbReference type="PANTHER" id="PTHR11941">
    <property type="entry name" value="ENOYL-COA HYDRATASE-RELATED"/>
    <property type="match status" value="1"/>
</dbReference>
<dbReference type="CDD" id="cd06558">
    <property type="entry name" value="crotonase-like"/>
    <property type="match status" value="1"/>
</dbReference>
<dbReference type="EMBL" id="CAEZTR010000096">
    <property type="protein sequence ID" value="CAB4584046.1"/>
    <property type="molecule type" value="Genomic_DNA"/>
</dbReference>
<dbReference type="Pfam" id="PF00378">
    <property type="entry name" value="ECH_1"/>
    <property type="match status" value="1"/>
</dbReference>
<dbReference type="GO" id="GO:0006635">
    <property type="term" value="P:fatty acid beta-oxidation"/>
    <property type="evidence" value="ECO:0007669"/>
    <property type="project" value="TreeGrafter"/>
</dbReference>
<evidence type="ECO:0000313" key="1">
    <source>
        <dbReference type="EMBL" id="CAB4584046.1"/>
    </source>
</evidence>
<dbReference type="Gene3D" id="3.90.226.10">
    <property type="entry name" value="2-enoyl-CoA Hydratase, Chain A, domain 1"/>
    <property type="match status" value="1"/>
</dbReference>
<sequence>MSAPNVTLSWQGPEGIVAVITMDVEENRFDLDVVRHWHGLIDQVAAKEGPLALVTTGTGKFYSNGLNLEWLMANPDDAREFLHELNRLWGRILGLDCHTTAAVNGHCFGAGALLTSAHDRITMRSDRGYWCMPELDLALPVSEKMAQLLLTRLPRTAIARALNTAHRFTGPEALTAGIADEILTEEELLAATIAHSAALATKSREVIGIHKEMLYGDTIRSLTGAN</sequence>
<dbReference type="GO" id="GO:0004165">
    <property type="term" value="F:delta(3)-delta(2)-enoyl-CoA isomerase activity"/>
    <property type="evidence" value="ECO:0007669"/>
    <property type="project" value="TreeGrafter"/>
</dbReference>
<dbReference type="PANTHER" id="PTHR11941:SF75">
    <property type="entry name" value="ENOYL-COA HYDRATASE_ISOMERASE FAMILY PROTEIN"/>
    <property type="match status" value="1"/>
</dbReference>
<dbReference type="InterPro" id="IPR001753">
    <property type="entry name" value="Enoyl-CoA_hydra/iso"/>
</dbReference>
<organism evidence="1">
    <name type="scientific">freshwater metagenome</name>
    <dbReference type="NCBI Taxonomy" id="449393"/>
    <lineage>
        <taxon>unclassified sequences</taxon>
        <taxon>metagenomes</taxon>
        <taxon>ecological metagenomes</taxon>
    </lineage>
</organism>
<protein>
    <submittedName>
        <fullName evidence="1">Unannotated protein</fullName>
    </submittedName>
</protein>